<dbReference type="SUPFAM" id="SSF47384">
    <property type="entry name" value="Homodimeric domain of signal transducing histidine kinase"/>
    <property type="match status" value="1"/>
</dbReference>
<proteinExistence type="evidence at transcript level"/>
<dbReference type="Gene3D" id="1.10.287.130">
    <property type="match status" value="1"/>
</dbReference>
<dbReference type="InterPro" id="IPR003594">
    <property type="entry name" value="HATPase_dom"/>
</dbReference>
<dbReference type="AlphaFoldDB" id="A0A126WV65"/>
<dbReference type="SMART" id="SM00387">
    <property type="entry name" value="HATPase_c"/>
    <property type="match status" value="1"/>
</dbReference>
<evidence type="ECO:0000256" key="3">
    <source>
        <dbReference type="ARBA" id="ARBA00022543"/>
    </source>
</evidence>
<name>A0A126WV65_9CHLO</name>
<evidence type="ECO:0000256" key="4">
    <source>
        <dbReference type="ARBA" id="ARBA00022553"/>
    </source>
</evidence>
<keyword evidence="6" id="KW-0808">Transferase</keyword>
<dbReference type="GO" id="GO:0009637">
    <property type="term" value="P:response to blue light"/>
    <property type="evidence" value="ECO:0007669"/>
    <property type="project" value="UniProtKB-ARBA"/>
</dbReference>
<keyword evidence="7" id="KW-0547">Nucleotide-binding</keyword>
<sequence>MTLSCVFEYLQEPYVVCNTQGDCVQVTVGFERLVGLQAASILGKSLNSILEALKYEQLSADEINRYRRSTADGSQHIRLILSSDGQRPHLAVHATAIPLEHETSSHNPDSVLLLIKFDPDLGACRAFEQMPQPAALLDPVGGLLACANDAFCSFLGYSKAELLRQNLLNLHTTGRDALRQAILMASTCTLSTTVRCKNGRIATANVQLSPIIEAGQVVQMLFLYQSSSPNEGALNGATTCLQELSSLSAAEGLPFAESLGLGTPAIMCSGIRQQQPVSVPQQLCDCDSSPIPLLSAAAEATQLALTVMSTAMPDPTIVWCNRAFEELSGYPRSAILGRSWCLLNSPDTDPAHSTQIFDALLKGDSVTVEVVQCRANGQKFWNQVYVAPMFCERSRRPTHAILVQQDVTDRKAAEAAFLLRDHALSNLSEGITIADPNMPDSPIVYINDAFSRITGYSREEVLGRNCRFLQGPETDPDAIDRIRSAIRDGRSLTVEVLNYRKNGEKFWNLLSITPVRDKNGRLISLIGVQSNITELIRRKEAEKALLEAKIAAETATEAKSMFLANMSHEIRTPLNGMIATAQLLLASNLGAEQRELMETILDSGSTLLGILGDILDFSKIDHGSVVLQREPLDLRQTIEACIEIVAADALKKGLDIAYSIDPRAARQPLLGDSIRVRQVLVNILSNAVKFTEDGEVVVVVVVEEVPGDEQGRDRIHISVRDSGIGISEDSAKKLFQCFRQGHESMSRKYGGTGLGLAISKRLAELMNGTIWVESEMERGSTFHFTMLAPWAPPGSALPDDPFRVAPNGTGHPPSEMPSAAEQFMLQGRQVLVDIAHKATQLQVCESCALLGMQTTVGDSATLDASTFEMAVMGLEAASNAVRTGWKGRPIVALGSRESLPLSLHPLVMVVSQPVKHAKLTAALVKSCSTLKWKSSQQPLRVHPAAVESFNFFKSWGRARRMTSPEHLTMDSDEMRRTSLDNSALDRPGKTWMQRPDNRKAASCDYAPQSDNGYSISPQPSSPPAVQVSSAAERGGAPTTRFIARTSSRLSTPCIPENGEPSPCTPLPRPFGASSLAVKCGEDGKPLRILVAEDNKVNQKVVLKVLQQVVTGSQPDVVENGLQVLHALERKVYDIILMDIHMPEMDGLEASRQIRERYAPQDRPRIIALTADTLQVLHDRCREVGIEEFITKPFRVEDLQRVMSCAARISRQLASDHMINSSVAAT</sequence>
<dbReference type="InterPro" id="IPR003661">
    <property type="entry name" value="HisK_dim/P_dom"/>
</dbReference>
<evidence type="ECO:0000256" key="2">
    <source>
        <dbReference type="ARBA" id="ARBA00012438"/>
    </source>
</evidence>
<dbReference type="CDD" id="cd17546">
    <property type="entry name" value="REC_hyHK_CKI1_RcsC-like"/>
    <property type="match status" value="1"/>
</dbReference>
<dbReference type="PROSITE" id="PS50110">
    <property type="entry name" value="RESPONSE_REGULATORY"/>
    <property type="match status" value="1"/>
</dbReference>
<dbReference type="SUPFAM" id="SSF52172">
    <property type="entry name" value="CheY-like"/>
    <property type="match status" value="1"/>
</dbReference>
<evidence type="ECO:0000256" key="11">
    <source>
        <dbReference type="PROSITE-ProRule" id="PRU00169"/>
    </source>
</evidence>
<dbReference type="PROSITE" id="PS50109">
    <property type="entry name" value="HIS_KIN"/>
    <property type="match status" value="1"/>
</dbReference>
<feature type="domain" description="Histidine kinase" evidence="13">
    <location>
        <begin position="565"/>
        <end position="790"/>
    </location>
</feature>
<evidence type="ECO:0000256" key="8">
    <source>
        <dbReference type="ARBA" id="ARBA00022777"/>
    </source>
</evidence>
<dbReference type="Gene3D" id="3.40.50.2300">
    <property type="match status" value="1"/>
</dbReference>
<evidence type="ECO:0000256" key="5">
    <source>
        <dbReference type="ARBA" id="ARBA00022606"/>
    </source>
</evidence>
<keyword evidence="3" id="KW-0675">Receptor</keyword>
<keyword evidence="4 11" id="KW-0597">Phosphoprotein</keyword>
<dbReference type="PANTHER" id="PTHR45339:SF1">
    <property type="entry name" value="HYBRID SIGNAL TRANSDUCTION HISTIDINE KINASE J"/>
    <property type="match status" value="1"/>
</dbReference>
<dbReference type="InterPro" id="IPR000700">
    <property type="entry name" value="PAS-assoc_C"/>
</dbReference>
<dbReference type="FunFam" id="3.30.565.10:FF:000010">
    <property type="entry name" value="Sensor histidine kinase RcsC"/>
    <property type="match status" value="1"/>
</dbReference>
<dbReference type="SUPFAM" id="SSF55874">
    <property type="entry name" value="ATPase domain of HSP90 chaperone/DNA topoisomerase II/histidine kinase"/>
    <property type="match status" value="1"/>
</dbReference>
<reference evidence="17" key="1">
    <citation type="journal article" date="2016" name="Proc. Natl. Acad. Sci. U.S.A.">
        <title>Functional and topological diversity of LOV domain photoreceptors.</title>
        <authorList>
            <person name="Glantz S.T."/>
            <person name="Carpenter E.J."/>
            <person name="Melkonian M."/>
            <person name="Gardner K.H."/>
            <person name="Boyden E.S."/>
            <person name="Wong G.K."/>
            <person name="Chow B.Y."/>
        </authorList>
    </citation>
    <scope>NUCLEOTIDE SEQUENCE</scope>
    <source>
        <strain evidence="17">BAZF_2001757</strain>
    </source>
</reference>
<dbReference type="InterPro" id="IPR004358">
    <property type="entry name" value="Sig_transdc_His_kin-like_C"/>
</dbReference>
<dbReference type="InterPro" id="IPR000014">
    <property type="entry name" value="PAS"/>
</dbReference>
<dbReference type="GO" id="GO:0006355">
    <property type="term" value="P:regulation of DNA-templated transcription"/>
    <property type="evidence" value="ECO:0007669"/>
    <property type="project" value="InterPro"/>
</dbReference>
<dbReference type="InterPro" id="IPR001610">
    <property type="entry name" value="PAC"/>
</dbReference>
<dbReference type="EMBL" id="KU698254">
    <property type="protein sequence ID" value="AML76429.1"/>
    <property type="molecule type" value="mRNA"/>
</dbReference>
<evidence type="ECO:0000256" key="12">
    <source>
        <dbReference type="SAM" id="MobiDB-lite"/>
    </source>
</evidence>
<feature type="region of interest" description="Disordered" evidence="12">
    <location>
        <begin position="963"/>
        <end position="1038"/>
    </location>
</feature>
<dbReference type="SMART" id="SM00091">
    <property type="entry name" value="PAS"/>
    <property type="match status" value="4"/>
</dbReference>
<keyword evidence="10" id="KW-0902">Two-component regulatory system</keyword>
<evidence type="ECO:0000259" key="15">
    <source>
        <dbReference type="PROSITE" id="PS50112"/>
    </source>
</evidence>
<dbReference type="CDD" id="cd00082">
    <property type="entry name" value="HisKA"/>
    <property type="match status" value="1"/>
</dbReference>
<dbReference type="CDD" id="cd16922">
    <property type="entry name" value="HATPase_EvgS-ArcB-TorS-like"/>
    <property type="match status" value="1"/>
</dbReference>
<dbReference type="Pfam" id="PF00512">
    <property type="entry name" value="HisKA"/>
    <property type="match status" value="1"/>
</dbReference>
<evidence type="ECO:0000256" key="10">
    <source>
        <dbReference type="ARBA" id="ARBA00023012"/>
    </source>
</evidence>
<comment type="catalytic activity">
    <reaction evidence="1">
        <text>ATP + protein L-histidine = ADP + protein N-phospho-L-histidine.</text>
        <dbReference type="EC" id="2.7.13.3"/>
    </reaction>
</comment>
<evidence type="ECO:0000259" key="14">
    <source>
        <dbReference type="PROSITE" id="PS50110"/>
    </source>
</evidence>
<keyword evidence="3" id="KW-0157">Chromophore</keyword>
<dbReference type="InterPro" id="IPR001789">
    <property type="entry name" value="Sig_transdc_resp-reg_receiver"/>
</dbReference>
<dbReference type="PRINTS" id="PR00344">
    <property type="entry name" value="BCTRLSENSOR"/>
</dbReference>
<keyword evidence="3" id="KW-0600">Photoreceptor protein</keyword>
<dbReference type="InterPro" id="IPR013767">
    <property type="entry name" value="PAS_fold"/>
</dbReference>
<dbReference type="Gene3D" id="3.30.450.20">
    <property type="entry name" value="PAS domain"/>
    <property type="match status" value="3"/>
</dbReference>
<evidence type="ECO:0000256" key="1">
    <source>
        <dbReference type="ARBA" id="ARBA00000085"/>
    </source>
</evidence>
<feature type="domain" description="PAS" evidence="15">
    <location>
        <begin position="422"/>
        <end position="489"/>
    </location>
</feature>
<dbReference type="SMART" id="SM00086">
    <property type="entry name" value="PAC"/>
    <property type="match status" value="2"/>
</dbReference>
<feature type="domain" description="Response regulatory" evidence="14">
    <location>
        <begin position="1087"/>
        <end position="1206"/>
    </location>
</feature>
<dbReference type="CDD" id="cd00130">
    <property type="entry name" value="PAS"/>
    <property type="match status" value="3"/>
</dbReference>
<accession>A0A126WV65</accession>
<protein>
    <recommendedName>
        <fullName evidence="2">histidine kinase</fullName>
        <ecNumber evidence="2">2.7.13.3</ecNumber>
    </recommendedName>
</protein>
<dbReference type="GO" id="GO:0000155">
    <property type="term" value="F:phosphorelay sensor kinase activity"/>
    <property type="evidence" value="ECO:0007669"/>
    <property type="project" value="InterPro"/>
</dbReference>
<keyword evidence="8" id="KW-0418">Kinase</keyword>
<evidence type="ECO:0000256" key="6">
    <source>
        <dbReference type="ARBA" id="ARBA00022679"/>
    </source>
</evidence>
<keyword evidence="9" id="KW-0067">ATP-binding</keyword>
<feature type="modified residue" description="4-aspartylphosphate" evidence="11">
    <location>
        <position position="1138"/>
    </location>
</feature>
<dbReference type="Pfam" id="PF13426">
    <property type="entry name" value="PAS_9"/>
    <property type="match status" value="2"/>
</dbReference>
<dbReference type="Gene3D" id="3.30.565.10">
    <property type="entry name" value="Histidine kinase-like ATPase, C-terminal domain"/>
    <property type="match status" value="1"/>
</dbReference>
<dbReference type="InterPro" id="IPR035965">
    <property type="entry name" value="PAS-like_dom_sf"/>
</dbReference>
<dbReference type="Pfam" id="PF02518">
    <property type="entry name" value="HATPase_c"/>
    <property type="match status" value="1"/>
</dbReference>
<dbReference type="SMART" id="SM00448">
    <property type="entry name" value="REC"/>
    <property type="match status" value="1"/>
</dbReference>
<dbReference type="NCBIfam" id="TIGR00229">
    <property type="entry name" value="sensory_box"/>
    <property type="match status" value="4"/>
</dbReference>
<feature type="domain" description="PAC" evidence="16">
    <location>
        <begin position="490"/>
        <end position="544"/>
    </location>
</feature>
<dbReference type="Pfam" id="PF00989">
    <property type="entry name" value="PAS"/>
    <property type="match status" value="1"/>
</dbReference>
<dbReference type="PROSITE" id="PS50112">
    <property type="entry name" value="PAS"/>
    <property type="match status" value="1"/>
</dbReference>
<evidence type="ECO:0000313" key="17">
    <source>
        <dbReference type="EMBL" id="AML76429.1"/>
    </source>
</evidence>
<dbReference type="InterPro" id="IPR036890">
    <property type="entry name" value="HATPase_C_sf"/>
</dbReference>
<dbReference type="SMART" id="SM00388">
    <property type="entry name" value="HisKA"/>
    <property type="match status" value="1"/>
</dbReference>
<evidence type="ECO:0000259" key="13">
    <source>
        <dbReference type="PROSITE" id="PS50109"/>
    </source>
</evidence>
<keyword evidence="5" id="KW-0716">Sensory transduction</keyword>
<evidence type="ECO:0000256" key="7">
    <source>
        <dbReference type="ARBA" id="ARBA00022741"/>
    </source>
</evidence>
<evidence type="ECO:0000259" key="16">
    <source>
        <dbReference type="PROSITE" id="PS50113"/>
    </source>
</evidence>
<dbReference type="SUPFAM" id="SSF55785">
    <property type="entry name" value="PYP-like sensor domain (PAS domain)"/>
    <property type="match status" value="3"/>
</dbReference>
<organism evidence="17">
    <name type="scientific">Chaetopeltis orbicularis</name>
    <dbReference type="NCBI Taxonomy" id="56002"/>
    <lineage>
        <taxon>Eukaryota</taxon>
        <taxon>Viridiplantae</taxon>
        <taxon>Chlorophyta</taxon>
        <taxon>core chlorophytes</taxon>
        <taxon>Chlorophyceae</taxon>
        <taxon>OCC clade</taxon>
        <taxon>Chaetopeltidales</taxon>
        <taxon>Chaetopeltidaceae</taxon>
        <taxon>Chaetopeltis</taxon>
    </lineage>
</organism>
<dbReference type="PROSITE" id="PS50113">
    <property type="entry name" value="PAC"/>
    <property type="match status" value="2"/>
</dbReference>
<feature type="compositionally biased region" description="Basic and acidic residues" evidence="12">
    <location>
        <begin position="967"/>
        <end position="978"/>
    </location>
</feature>
<dbReference type="FunFam" id="1.10.287.130:FF:000002">
    <property type="entry name" value="Two-component osmosensing histidine kinase"/>
    <property type="match status" value="1"/>
</dbReference>
<dbReference type="EC" id="2.7.13.3" evidence="2"/>
<dbReference type="Pfam" id="PF00072">
    <property type="entry name" value="Response_reg"/>
    <property type="match status" value="1"/>
</dbReference>
<dbReference type="GO" id="GO:0005524">
    <property type="term" value="F:ATP binding"/>
    <property type="evidence" value="ECO:0007669"/>
    <property type="project" value="UniProtKB-KW"/>
</dbReference>
<dbReference type="PANTHER" id="PTHR45339">
    <property type="entry name" value="HYBRID SIGNAL TRANSDUCTION HISTIDINE KINASE J"/>
    <property type="match status" value="1"/>
</dbReference>
<dbReference type="GO" id="GO:0009881">
    <property type="term" value="F:photoreceptor activity"/>
    <property type="evidence" value="ECO:0007669"/>
    <property type="project" value="UniProtKB-KW"/>
</dbReference>
<dbReference type="InterPro" id="IPR036097">
    <property type="entry name" value="HisK_dim/P_sf"/>
</dbReference>
<dbReference type="InterPro" id="IPR005467">
    <property type="entry name" value="His_kinase_dom"/>
</dbReference>
<evidence type="ECO:0000256" key="9">
    <source>
        <dbReference type="ARBA" id="ARBA00022840"/>
    </source>
</evidence>
<feature type="domain" description="PAC" evidence="16">
    <location>
        <begin position="364"/>
        <end position="419"/>
    </location>
</feature>
<dbReference type="InterPro" id="IPR011006">
    <property type="entry name" value="CheY-like_superfamily"/>
</dbReference>